<dbReference type="GO" id="GO:0046872">
    <property type="term" value="F:metal ion binding"/>
    <property type="evidence" value="ECO:0007669"/>
    <property type="project" value="UniProtKB-KW"/>
</dbReference>
<dbReference type="Pfam" id="PF12838">
    <property type="entry name" value="Fer4_7"/>
    <property type="match status" value="1"/>
</dbReference>
<keyword evidence="5" id="KW-0411">Iron-sulfur</keyword>
<keyword evidence="4" id="KW-0408">Iron</keyword>
<gene>
    <name evidence="7" type="ORF">S01H1_48879</name>
</gene>
<dbReference type="EMBL" id="BARS01031407">
    <property type="protein sequence ID" value="GAG17788.1"/>
    <property type="molecule type" value="Genomic_DNA"/>
</dbReference>
<keyword evidence="2" id="KW-0479">Metal-binding</keyword>
<accession>X0VZC4</accession>
<feature type="domain" description="4Fe-4S ferredoxin-type" evidence="6">
    <location>
        <begin position="80"/>
        <end position="109"/>
    </location>
</feature>
<dbReference type="PROSITE" id="PS51379">
    <property type="entry name" value="4FE4S_FER_2"/>
    <property type="match status" value="2"/>
</dbReference>
<feature type="domain" description="4Fe-4S ferredoxin-type" evidence="6">
    <location>
        <begin position="48"/>
        <end position="78"/>
    </location>
</feature>
<reference evidence="7" key="1">
    <citation type="journal article" date="2014" name="Front. Microbiol.">
        <title>High frequency of phylogenetically diverse reductive dehalogenase-homologous genes in deep subseafloor sedimentary metagenomes.</title>
        <authorList>
            <person name="Kawai M."/>
            <person name="Futagami T."/>
            <person name="Toyoda A."/>
            <person name="Takaki Y."/>
            <person name="Nishi S."/>
            <person name="Hori S."/>
            <person name="Arai W."/>
            <person name="Tsubouchi T."/>
            <person name="Morono Y."/>
            <person name="Uchiyama I."/>
            <person name="Ito T."/>
            <person name="Fujiyama A."/>
            <person name="Inagaki F."/>
            <person name="Takami H."/>
        </authorList>
    </citation>
    <scope>NUCLEOTIDE SEQUENCE</scope>
    <source>
        <strain evidence="7">Expedition CK06-06</strain>
    </source>
</reference>
<keyword evidence="3" id="KW-0677">Repeat</keyword>
<dbReference type="GO" id="GO:0051539">
    <property type="term" value="F:4 iron, 4 sulfur cluster binding"/>
    <property type="evidence" value="ECO:0007669"/>
    <property type="project" value="UniProtKB-KW"/>
</dbReference>
<dbReference type="InterPro" id="IPR017900">
    <property type="entry name" value="4Fe4S_Fe_S_CS"/>
</dbReference>
<dbReference type="InterPro" id="IPR017896">
    <property type="entry name" value="4Fe4S_Fe-S-bd"/>
</dbReference>
<evidence type="ECO:0000256" key="2">
    <source>
        <dbReference type="ARBA" id="ARBA00022723"/>
    </source>
</evidence>
<evidence type="ECO:0000313" key="7">
    <source>
        <dbReference type="EMBL" id="GAG17788.1"/>
    </source>
</evidence>
<evidence type="ECO:0000256" key="1">
    <source>
        <dbReference type="ARBA" id="ARBA00022485"/>
    </source>
</evidence>
<dbReference type="SUPFAM" id="SSF46548">
    <property type="entry name" value="alpha-helical ferredoxin"/>
    <property type="match status" value="1"/>
</dbReference>
<evidence type="ECO:0000256" key="3">
    <source>
        <dbReference type="ARBA" id="ARBA00022737"/>
    </source>
</evidence>
<dbReference type="PANTHER" id="PTHR43724">
    <property type="entry name" value="PYRUVATE SYNTHASE SUBUNIT PORD"/>
    <property type="match status" value="1"/>
</dbReference>
<name>X0VZC4_9ZZZZ</name>
<comment type="caution">
    <text evidence="7">The sequence shown here is derived from an EMBL/GenBank/DDBJ whole genome shotgun (WGS) entry which is preliminary data.</text>
</comment>
<evidence type="ECO:0000259" key="6">
    <source>
        <dbReference type="PROSITE" id="PS51379"/>
    </source>
</evidence>
<dbReference type="InterPro" id="IPR009051">
    <property type="entry name" value="Helical_ferredxn"/>
</dbReference>
<dbReference type="Gene3D" id="3.30.70.20">
    <property type="match status" value="1"/>
</dbReference>
<dbReference type="PANTHER" id="PTHR43724:SF1">
    <property type="entry name" value="PYRUVATE SYNTHASE SUBUNIT PORD"/>
    <property type="match status" value="1"/>
</dbReference>
<feature type="non-terminal residue" evidence="7">
    <location>
        <position position="1"/>
    </location>
</feature>
<protein>
    <recommendedName>
        <fullName evidence="6">4Fe-4S ferredoxin-type domain-containing protein</fullName>
    </recommendedName>
</protein>
<organism evidence="7">
    <name type="scientific">marine sediment metagenome</name>
    <dbReference type="NCBI Taxonomy" id="412755"/>
    <lineage>
        <taxon>unclassified sequences</taxon>
        <taxon>metagenomes</taxon>
        <taxon>ecological metagenomes</taxon>
    </lineage>
</organism>
<dbReference type="PROSITE" id="PS00198">
    <property type="entry name" value="4FE4S_FER_1"/>
    <property type="match status" value="1"/>
</dbReference>
<proteinExistence type="predicted"/>
<sequence>DEFQLANIAIRPTDESGPTSRVEMPILTPAERKGNFNEIELSLTEEIARKEADRCLQCGGCFLCLLLCPDGAISVQGDDHIPNVDFDICKACGICAHECPLKAIEMLPIEEQQ</sequence>
<dbReference type="AlphaFoldDB" id="X0VZC4"/>
<dbReference type="Gene3D" id="1.10.1060.10">
    <property type="entry name" value="Alpha-helical ferredoxin"/>
    <property type="match status" value="1"/>
</dbReference>
<keyword evidence="1" id="KW-0004">4Fe-4S</keyword>
<evidence type="ECO:0000256" key="5">
    <source>
        <dbReference type="ARBA" id="ARBA00023014"/>
    </source>
</evidence>
<evidence type="ECO:0000256" key="4">
    <source>
        <dbReference type="ARBA" id="ARBA00023004"/>
    </source>
</evidence>